<comment type="subcellular location">
    <subcellularLocation>
        <location evidence="1 7">Cell membrane</location>
        <topology evidence="1 7">Multi-pass membrane protein</topology>
    </subcellularLocation>
</comment>
<feature type="transmembrane region" description="Helical" evidence="7">
    <location>
        <begin position="144"/>
        <end position="163"/>
    </location>
</feature>
<evidence type="ECO:0000256" key="6">
    <source>
        <dbReference type="ARBA" id="ARBA00023136"/>
    </source>
</evidence>
<dbReference type="InterPro" id="IPR000515">
    <property type="entry name" value="MetI-like"/>
</dbReference>
<sequence>MRATELKQGGARKPRLTLDSLVETSAGRIVVRVGMLLAFLGTWQMVGNDTIGLLFPTFGRTLAAFWSLVSDGTLQLALLITNQTLVAGFALILLIGIPAGIVTARIKLVDSIVTPYLSFLVAIPIIALIPVIQALLGLTFGARVTVVTLFGIPYVIINTAVAVRRVDPVLTEMAASFGASRWVIMRDVVLPAAVPGIMAGIRIALGQALIGMVVAELTIVGAGVGSLIADLQGRFRVAPVLAIAVTIVLEGVLLMTIVEWIERRLGRWSQS</sequence>
<feature type="transmembrane region" description="Helical" evidence="7">
    <location>
        <begin position="113"/>
        <end position="132"/>
    </location>
</feature>
<keyword evidence="4 7" id="KW-0812">Transmembrane</keyword>
<dbReference type="EMBL" id="CP042304">
    <property type="protein sequence ID" value="QDZ11371.1"/>
    <property type="molecule type" value="Genomic_DNA"/>
</dbReference>
<accession>A0A5B8LU85</accession>
<keyword evidence="3" id="KW-1003">Cell membrane</keyword>
<evidence type="ECO:0000259" key="8">
    <source>
        <dbReference type="PROSITE" id="PS50928"/>
    </source>
</evidence>
<evidence type="ECO:0000256" key="2">
    <source>
        <dbReference type="ARBA" id="ARBA00022448"/>
    </source>
</evidence>
<dbReference type="PANTHER" id="PTHR30151:SF41">
    <property type="entry name" value="ABC TRANSPORTER PERMEASE PROTEIN"/>
    <property type="match status" value="1"/>
</dbReference>
<dbReference type="PROSITE" id="PS50928">
    <property type="entry name" value="ABC_TM1"/>
    <property type="match status" value="1"/>
</dbReference>
<feature type="transmembrane region" description="Helical" evidence="7">
    <location>
        <begin position="76"/>
        <end position="101"/>
    </location>
</feature>
<comment type="similarity">
    <text evidence="7">Belongs to the binding-protein-dependent transport system permease family.</text>
</comment>
<evidence type="ECO:0000256" key="7">
    <source>
        <dbReference type="RuleBase" id="RU363032"/>
    </source>
</evidence>
<keyword evidence="10" id="KW-1185">Reference proteome</keyword>
<dbReference type="RefSeq" id="WP_146290193.1">
    <property type="nucleotide sequence ID" value="NZ_CP042304.1"/>
</dbReference>
<evidence type="ECO:0000256" key="4">
    <source>
        <dbReference type="ARBA" id="ARBA00022692"/>
    </source>
</evidence>
<dbReference type="Proteomes" id="UP000315364">
    <property type="component" value="Chromosome"/>
</dbReference>
<feature type="transmembrane region" description="Helical" evidence="7">
    <location>
        <begin position="183"/>
        <end position="201"/>
    </location>
</feature>
<proteinExistence type="inferred from homology"/>
<dbReference type="CDD" id="cd06261">
    <property type="entry name" value="TM_PBP2"/>
    <property type="match status" value="1"/>
</dbReference>
<dbReference type="OrthoDB" id="9786495at2"/>
<dbReference type="SUPFAM" id="SSF161098">
    <property type="entry name" value="MetI-like"/>
    <property type="match status" value="1"/>
</dbReference>
<dbReference type="Gene3D" id="1.10.3720.10">
    <property type="entry name" value="MetI-like"/>
    <property type="match status" value="1"/>
</dbReference>
<evidence type="ECO:0000256" key="1">
    <source>
        <dbReference type="ARBA" id="ARBA00004651"/>
    </source>
</evidence>
<feature type="transmembrane region" description="Helical" evidence="7">
    <location>
        <begin position="21"/>
        <end position="45"/>
    </location>
</feature>
<feature type="transmembrane region" description="Helical" evidence="7">
    <location>
        <begin position="208"/>
        <end position="228"/>
    </location>
</feature>
<keyword evidence="6 7" id="KW-0472">Membrane</keyword>
<dbReference type="Pfam" id="PF00528">
    <property type="entry name" value="BPD_transp_1"/>
    <property type="match status" value="1"/>
</dbReference>
<dbReference type="InterPro" id="IPR035906">
    <property type="entry name" value="MetI-like_sf"/>
</dbReference>
<evidence type="ECO:0000313" key="9">
    <source>
        <dbReference type="EMBL" id="QDZ11371.1"/>
    </source>
</evidence>
<reference evidence="9 10" key="1">
    <citation type="submission" date="2019-07" db="EMBL/GenBank/DDBJ databases">
        <title>Full genome sequence of Devosia sp. Gsoil 520.</title>
        <authorList>
            <person name="Im W.-T."/>
        </authorList>
    </citation>
    <scope>NUCLEOTIDE SEQUENCE [LARGE SCALE GENOMIC DNA]</scope>
    <source>
        <strain evidence="9 10">Gsoil 520</strain>
    </source>
</reference>
<evidence type="ECO:0000313" key="10">
    <source>
        <dbReference type="Proteomes" id="UP000315364"/>
    </source>
</evidence>
<dbReference type="GO" id="GO:0055085">
    <property type="term" value="P:transmembrane transport"/>
    <property type="evidence" value="ECO:0007669"/>
    <property type="project" value="InterPro"/>
</dbReference>
<evidence type="ECO:0000256" key="3">
    <source>
        <dbReference type="ARBA" id="ARBA00022475"/>
    </source>
</evidence>
<feature type="domain" description="ABC transmembrane type-1" evidence="8">
    <location>
        <begin position="78"/>
        <end position="258"/>
    </location>
</feature>
<gene>
    <name evidence="9" type="ORF">FPZ08_11720</name>
</gene>
<dbReference type="AlphaFoldDB" id="A0A5B8LU85"/>
<protein>
    <submittedName>
        <fullName evidence="9">ABC transporter permease</fullName>
    </submittedName>
</protein>
<feature type="transmembrane region" description="Helical" evidence="7">
    <location>
        <begin position="240"/>
        <end position="261"/>
    </location>
</feature>
<organism evidence="9 10">
    <name type="scientific">Devosia ginsengisoli</name>
    <dbReference type="NCBI Taxonomy" id="400770"/>
    <lineage>
        <taxon>Bacteria</taxon>
        <taxon>Pseudomonadati</taxon>
        <taxon>Pseudomonadota</taxon>
        <taxon>Alphaproteobacteria</taxon>
        <taxon>Hyphomicrobiales</taxon>
        <taxon>Devosiaceae</taxon>
        <taxon>Devosia</taxon>
    </lineage>
</organism>
<dbReference type="PANTHER" id="PTHR30151">
    <property type="entry name" value="ALKANE SULFONATE ABC TRANSPORTER-RELATED, MEMBRANE SUBUNIT"/>
    <property type="match status" value="1"/>
</dbReference>
<dbReference type="GO" id="GO:0005886">
    <property type="term" value="C:plasma membrane"/>
    <property type="evidence" value="ECO:0007669"/>
    <property type="project" value="UniProtKB-SubCell"/>
</dbReference>
<evidence type="ECO:0000256" key="5">
    <source>
        <dbReference type="ARBA" id="ARBA00022989"/>
    </source>
</evidence>
<dbReference type="KEGG" id="dea:FPZ08_11720"/>
<feature type="transmembrane region" description="Helical" evidence="7">
    <location>
        <begin position="51"/>
        <end position="69"/>
    </location>
</feature>
<keyword evidence="2 7" id="KW-0813">Transport</keyword>
<keyword evidence="5 7" id="KW-1133">Transmembrane helix</keyword>
<name>A0A5B8LU85_9HYPH</name>